<organism evidence="1 2">
    <name type="scientific">Candidatus Nitrospira nitrosa</name>
    <dbReference type="NCBI Taxonomy" id="1742972"/>
    <lineage>
        <taxon>Bacteria</taxon>
        <taxon>Pseudomonadati</taxon>
        <taxon>Nitrospirota</taxon>
        <taxon>Nitrospiria</taxon>
        <taxon>Nitrospirales</taxon>
        <taxon>Nitrospiraceae</taxon>
        <taxon>Nitrospira</taxon>
    </lineage>
</organism>
<dbReference type="EMBL" id="CZQA01000001">
    <property type="protein sequence ID" value="CUS34008.1"/>
    <property type="molecule type" value="Genomic_DNA"/>
</dbReference>
<gene>
    <name evidence="1" type="ORF">COMA1_11467</name>
</gene>
<dbReference type="Proteomes" id="UP000199032">
    <property type="component" value="Unassembled WGS sequence"/>
</dbReference>
<dbReference type="AlphaFoldDB" id="A0A0S4LBQ6"/>
<keyword evidence="2" id="KW-1185">Reference proteome</keyword>
<evidence type="ECO:0000313" key="2">
    <source>
        <dbReference type="Proteomes" id="UP000199032"/>
    </source>
</evidence>
<accession>A0A0S4LBQ6</accession>
<protein>
    <submittedName>
        <fullName evidence="1">Transposase</fullName>
    </submittedName>
</protein>
<reference evidence="1 2" key="1">
    <citation type="submission" date="2015-10" db="EMBL/GenBank/DDBJ databases">
        <authorList>
            <person name="Gilbert D.G."/>
        </authorList>
    </citation>
    <scope>NUCLEOTIDE SEQUENCE [LARGE SCALE GENOMIC DNA]</scope>
    <source>
        <strain evidence="1">COMA1</strain>
    </source>
</reference>
<sequence length="70" mass="8553">MELGYVPVVPPKQNRRAPWEYDRVLYTHRNEIERLFRRLKGFRRLFSRVDKLDVMFLAFINFALIVEGLR</sequence>
<evidence type="ECO:0000313" key="1">
    <source>
        <dbReference type="EMBL" id="CUS34008.1"/>
    </source>
</evidence>
<dbReference type="STRING" id="1742972.COMA1_11467"/>
<proteinExistence type="predicted"/>
<name>A0A0S4LBQ6_9BACT</name>